<sequence length="113" mass="12159">MSVVLVHCACPDAATADRLARALVAERLAACVSVLPGMRSTYRWEGAVEQAHEVLLLAKTTADRLRACTDRLHALHPYELPEVIAVEAAGGLAPYLAWVADETRPDPTPTEQG</sequence>
<dbReference type="InterPro" id="IPR011322">
    <property type="entry name" value="N-reg_PII-like_a/b"/>
</dbReference>
<accession>A0ABS7T9N9</accession>
<comment type="similarity">
    <text evidence="1">Belongs to the CutA family.</text>
</comment>
<dbReference type="PANTHER" id="PTHR23419:SF8">
    <property type="entry name" value="FI09726P"/>
    <property type="match status" value="1"/>
</dbReference>
<dbReference type="Gene3D" id="3.30.70.120">
    <property type="match status" value="1"/>
</dbReference>
<dbReference type="SUPFAM" id="SSF54913">
    <property type="entry name" value="GlnB-like"/>
    <property type="match status" value="1"/>
</dbReference>
<protein>
    <submittedName>
        <fullName evidence="2">Divalent-cation tolerance protein CutA</fullName>
    </submittedName>
</protein>
<dbReference type="InterPro" id="IPR004323">
    <property type="entry name" value="Ion_tolerance_CutA"/>
</dbReference>
<dbReference type="Proteomes" id="UP001430954">
    <property type="component" value="Unassembled WGS sequence"/>
</dbReference>
<proteinExistence type="inferred from homology"/>
<comment type="caution">
    <text evidence="2">The sequence shown here is derived from an EMBL/GenBank/DDBJ whole genome shotgun (WGS) entry which is preliminary data.</text>
</comment>
<evidence type="ECO:0000313" key="2">
    <source>
        <dbReference type="EMBL" id="MBZ4040580.1"/>
    </source>
</evidence>
<reference evidence="2 3" key="1">
    <citation type="submission" date="2021-09" db="EMBL/GenBank/DDBJ databases">
        <title>Lysobacter sp. 13A isolated from the river sediment.</title>
        <authorList>
            <person name="Liu H."/>
            <person name="Li S."/>
            <person name="Mao S."/>
        </authorList>
    </citation>
    <scope>NUCLEOTIDE SEQUENCE [LARGE SCALE GENOMIC DNA]</scope>
    <source>
        <strain evidence="2 3">13A</strain>
    </source>
</reference>
<dbReference type="RefSeq" id="WP_223677034.1">
    <property type="nucleotide sequence ID" value="NZ_JAINZW010000008.1"/>
</dbReference>
<evidence type="ECO:0000313" key="3">
    <source>
        <dbReference type="Proteomes" id="UP001430954"/>
    </source>
</evidence>
<dbReference type="InterPro" id="IPR015867">
    <property type="entry name" value="N-reg_PII/ATP_PRibTrfase_C"/>
</dbReference>
<dbReference type="Pfam" id="PF03091">
    <property type="entry name" value="CutA1"/>
    <property type="match status" value="1"/>
</dbReference>
<gene>
    <name evidence="2" type="ORF">K6753_13665</name>
</gene>
<name>A0ABS7T9N9_9GAMM</name>
<evidence type="ECO:0000256" key="1">
    <source>
        <dbReference type="ARBA" id="ARBA00010169"/>
    </source>
</evidence>
<keyword evidence="3" id="KW-1185">Reference proteome</keyword>
<organism evidence="2 3">
    <name type="scientific">Novilysobacter selenitireducens</name>
    <dbReference type="NCBI Taxonomy" id="2872639"/>
    <lineage>
        <taxon>Bacteria</taxon>
        <taxon>Pseudomonadati</taxon>
        <taxon>Pseudomonadota</taxon>
        <taxon>Gammaproteobacteria</taxon>
        <taxon>Lysobacterales</taxon>
        <taxon>Lysobacteraceae</taxon>
        <taxon>Novilysobacter</taxon>
    </lineage>
</organism>
<dbReference type="PANTHER" id="PTHR23419">
    <property type="entry name" value="DIVALENT CATION TOLERANCE CUTA-RELATED"/>
    <property type="match status" value="1"/>
</dbReference>
<dbReference type="EMBL" id="JAINZW010000008">
    <property type="protein sequence ID" value="MBZ4040580.1"/>
    <property type="molecule type" value="Genomic_DNA"/>
</dbReference>